<accession>A0ACC2HPQ2</accession>
<keyword evidence="2" id="KW-1185">Reference proteome</keyword>
<name>A0ACC2HPQ2_9PEZI</name>
<comment type="caution">
    <text evidence="1">The sequence shown here is derived from an EMBL/GenBank/DDBJ whole genome shotgun (WGS) entry which is preliminary data.</text>
</comment>
<reference evidence="1" key="1">
    <citation type="submission" date="2022-11" db="EMBL/GenBank/DDBJ databases">
        <title>Genome Sequence of Nemania bipapillata.</title>
        <authorList>
            <person name="Buettner E."/>
        </authorList>
    </citation>
    <scope>NUCLEOTIDE SEQUENCE</scope>
    <source>
        <strain evidence="1">CP14</strain>
    </source>
</reference>
<proteinExistence type="predicted"/>
<sequence>MVENHHLERLSEIMKEARGHEAWGQGWEHVKNVRQSAFGGCQIIATGDFFQLPPVRPFQYCIECGSELHKELRQGETIYRCPSAHGKWPDSSKWAFQSEAWDNADFAHVELSQVYRQVGDPTFIEILSRIRSGTLTYDDVMVLANPRRETKDLTNAVRLYPTRSEVARYNDDRLSELSTPPYDFFTHDSFHWNEKVHPHLKTRGERRTDGTLVALGGHRYEPSLRLKVGMPVILLSNLSISEGLVNGSQGVVVDFTSDRSDLPSYSKRSDDAERAYISDILDDELSEYIASSAHPVMVFPVVQFDNGTTRTIYPECSAHEMGNETIYTEIIPDPDIHKPSLLCRTQIPLIAGWAMSIHKAQGMSLDKVIVDLSRAFRRVRCTSPCLERGASTDSRSRATPGAY</sequence>
<evidence type="ECO:0000313" key="2">
    <source>
        <dbReference type="Proteomes" id="UP001153334"/>
    </source>
</evidence>
<gene>
    <name evidence="1" type="ORF">ONZ43_g7705</name>
</gene>
<protein>
    <submittedName>
        <fullName evidence="1">Uncharacterized protein</fullName>
    </submittedName>
</protein>
<dbReference type="EMBL" id="JAPESX010003549">
    <property type="protein sequence ID" value="KAJ8104743.1"/>
    <property type="molecule type" value="Genomic_DNA"/>
</dbReference>
<organism evidence="1 2">
    <name type="scientific">Nemania bipapillata</name>
    <dbReference type="NCBI Taxonomy" id="110536"/>
    <lineage>
        <taxon>Eukaryota</taxon>
        <taxon>Fungi</taxon>
        <taxon>Dikarya</taxon>
        <taxon>Ascomycota</taxon>
        <taxon>Pezizomycotina</taxon>
        <taxon>Sordariomycetes</taxon>
        <taxon>Xylariomycetidae</taxon>
        <taxon>Xylariales</taxon>
        <taxon>Xylariaceae</taxon>
        <taxon>Nemania</taxon>
    </lineage>
</organism>
<dbReference type="Proteomes" id="UP001153334">
    <property type="component" value="Unassembled WGS sequence"/>
</dbReference>
<evidence type="ECO:0000313" key="1">
    <source>
        <dbReference type="EMBL" id="KAJ8104743.1"/>
    </source>
</evidence>